<evidence type="ECO:0000256" key="3">
    <source>
        <dbReference type="ARBA" id="ARBA00022679"/>
    </source>
</evidence>
<evidence type="ECO:0000256" key="2">
    <source>
        <dbReference type="ARBA" id="ARBA00012483"/>
    </source>
</evidence>
<evidence type="ECO:0000256" key="5">
    <source>
        <dbReference type="ARBA" id="ARBA00022771"/>
    </source>
</evidence>
<dbReference type="InterPro" id="IPR013083">
    <property type="entry name" value="Znf_RING/FYVE/PHD"/>
</dbReference>
<keyword evidence="4" id="KW-0479">Metal-binding</keyword>
<comment type="catalytic activity">
    <reaction evidence="1">
        <text>S-ubiquitinyl-[E2 ubiquitin-conjugating enzyme]-L-cysteine + [acceptor protein]-L-lysine = [E2 ubiquitin-conjugating enzyme]-L-cysteine + N(6)-ubiquitinyl-[acceptor protein]-L-lysine.</text>
        <dbReference type="EC" id="2.3.2.27"/>
    </reaction>
</comment>
<dbReference type="InterPro" id="IPR039525">
    <property type="entry name" value="RNF126-like_zinc-ribbon"/>
</dbReference>
<evidence type="ECO:0000256" key="9">
    <source>
        <dbReference type="SAM" id="MobiDB-lite"/>
    </source>
</evidence>
<dbReference type="SUPFAM" id="SSF57850">
    <property type="entry name" value="RING/U-box"/>
    <property type="match status" value="1"/>
</dbReference>
<dbReference type="FunFam" id="3.30.40.10:FF:000022">
    <property type="entry name" value="E3 ubiquitin-protein ligase RING1-like"/>
    <property type="match status" value="1"/>
</dbReference>
<keyword evidence="6" id="KW-0833">Ubl conjugation pathway</keyword>
<dbReference type="GO" id="GO:0008270">
    <property type="term" value="F:zinc ion binding"/>
    <property type="evidence" value="ECO:0007669"/>
    <property type="project" value="UniProtKB-KW"/>
</dbReference>
<dbReference type="PANTHER" id="PTHR15710">
    <property type="entry name" value="E3 UBIQUITIN-PROTEIN LIGASE PRAJA"/>
    <property type="match status" value="1"/>
</dbReference>
<feature type="compositionally biased region" description="Polar residues" evidence="9">
    <location>
        <begin position="287"/>
        <end position="304"/>
    </location>
</feature>
<dbReference type="PANTHER" id="PTHR15710:SF18">
    <property type="entry name" value="RING-TYPE E3 UBIQUITIN TRANSFERASE"/>
    <property type="match status" value="1"/>
</dbReference>
<keyword evidence="7" id="KW-0862">Zinc</keyword>
<sequence length="325" mass="35442">MGSRSSSPYWCHACNRMLRLPAGDPTLCPTCGGGFVEEARDGDLISRTHPFEGFLMENRERSPGADLMTALLNQLSNRGINEGHDHVHDRMFYSPLLILRRGPMGGNGPMELILGSDTGIEPRTLPANIGDYFMGSGLEQLIEQLSQNDRCGPPPAPSAAVDAMPTIKINSRHLVNNSHCPVCKDRFEVGGEAREMPCKHIYHSDCILPWLAQHNSCPVCRHGLPGGVPGSSQARSSSRPSSAALYPTAPSTPGGQGSREHSRGSNSGDNQGRRSLLSYMWPFRSSTANQHSHRGQNSSNSNDNVGRRHPGWPFEEGNGPPWRFN</sequence>
<name>A9NT04_PICSI</name>
<feature type="region of interest" description="Disordered" evidence="9">
    <location>
        <begin position="228"/>
        <end position="273"/>
    </location>
</feature>
<dbReference type="SMART" id="SM00184">
    <property type="entry name" value="RING"/>
    <property type="match status" value="1"/>
</dbReference>
<dbReference type="PROSITE" id="PS50089">
    <property type="entry name" value="ZF_RING_2"/>
    <property type="match status" value="1"/>
</dbReference>
<feature type="region of interest" description="Disordered" evidence="9">
    <location>
        <begin position="287"/>
        <end position="325"/>
    </location>
</feature>
<evidence type="ECO:0000313" key="11">
    <source>
        <dbReference type="EMBL" id="ABK23765.1"/>
    </source>
</evidence>
<evidence type="ECO:0000256" key="8">
    <source>
        <dbReference type="PROSITE-ProRule" id="PRU00175"/>
    </source>
</evidence>
<evidence type="ECO:0000259" key="10">
    <source>
        <dbReference type="PROSITE" id="PS50089"/>
    </source>
</evidence>
<dbReference type="AlphaFoldDB" id="A9NT04"/>
<accession>A9NT04</accession>
<evidence type="ECO:0000256" key="7">
    <source>
        <dbReference type="ARBA" id="ARBA00022833"/>
    </source>
</evidence>
<protein>
    <recommendedName>
        <fullName evidence="2">RING-type E3 ubiquitin transferase</fullName>
        <ecNumber evidence="2">2.3.2.27</ecNumber>
    </recommendedName>
</protein>
<feature type="domain" description="RING-type" evidence="10">
    <location>
        <begin position="180"/>
        <end position="221"/>
    </location>
</feature>
<dbReference type="GO" id="GO:0016567">
    <property type="term" value="P:protein ubiquitination"/>
    <property type="evidence" value="ECO:0007669"/>
    <property type="project" value="TreeGrafter"/>
</dbReference>
<reference evidence="11" key="1">
    <citation type="journal article" date="2008" name="BMC Genomics">
        <title>A conifer genomics resource of 200,000 spruce (Picea spp.) ESTs and 6,464 high-quality, sequence-finished full-length cDNAs for Sitka spruce (Picea sitchensis).</title>
        <authorList>
            <person name="Ralph S.G."/>
            <person name="Chun H.J."/>
            <person name="Kolosova N."/>
            <person name="Cooper D."/>
            <person name="Oddy C."/>
            <person name="Ritland C.E."/>
            <person name="Kirkpatrick R."/>
            <person name="Moore R."/>
            <person name="Barber S."/>
            <person name="Holt R.A."/>
            <person name="Jones S.J."/>
            <person name="Marra M.A."/>
            <person name="Douglas C.J."/>
            <person name="Ritland K."/>
            <person name="Bohlmann J."/>
        </authorList>
    </citation>
    <scope>NUCLEOTIDE SEQUENCE</scope>
    <source>
        <tissue evidence="11">Bark</tissue>
    </source>
</reference>
<evidence type="ECO:0000256" key="4">
    <source>
        <dbReference type="ARBA" id="ARBA00022723"/>
    </source>
</evidence>
<proteinExistence type="evidence at transcript level"/>
<dbReference type="Gene3D" id="3.30.40.10">
    <property type="entry name" value="Zinc/RING finger domain, C3HC4 (zinc finger)"/>
    <property type="match status" value="1"/>
</dbReference>
<evidence type="ECO:0000256" key="6">
    <source>
        <dbReference type="ARBA" id="ARBA00022786"/>
    </source>
</evidence>
<dbReference type="CDD" id="cd16667">
    <property type="entry name" value="RING-H2_RNF126-like"/>
    <property type="match status" value="1"/>
</dbReference>
<evidence type="ECO:0000256" key="1">
    <source>
        <dbReference type="ARBA" id="ARBA00000900"/>
    </source>
</evidence>
<keyword evidence="3" id="KW-0808">Transferase</keyword>
<dbReference type="Pfam" id="PF14369">
    <property type="entry name" value="Zn_ribbon_19"/>
    <property type="match status" value="1"/>
</dbReference>
<organism evidence="11">
    <name type="scientific">Picea sitchensis</name>
    <name type="common">Sitka spruce</name>
    <name type="synonym">Pinus sitchensis</name>
    <dbReference type="NCBI Taxonomy" id="3332"/>
    <lineage>
        <taxon>Eukaryota</taxon>
        <taxon>Viridiplantae</taxon>
        <taxon>Streptophyta</taxon>
        <taxon>Embryophyta</taxon>
        <taxon>Tracheophyta</taxon>
        <taxon>Spermatophyta</taxon>
        <taxon>Pinopsida</taxon>
        <taxon>Pinidae</taxon>
        <taxon>Conifers I</taxon>
        <taxon>Pinales</taxon>
        <taxon>Pinaceae</taxon>
        <taxon>Picea</taxon>
    </lineage>
</organism>
<dbReference type="InterPro" id="IPR001841">
    <property type="entry name" value="Znf_RING"/>
</dbReference>
<dbReference type="EMBL" id="EF084447">
    <property type="protein sequence ID" value="ABK23765.1"/>
    <property type="molecule type" value="mRNA"/>
</dbReference>
<dbReference type="EC" id="2.3.2.27" evidence="2"/>
<feature type="compositionally biased region" description="Low complexity" evidence="9">
    <location>
        <begin position="231"/>
        <end position="244"/>
    </location>
</feature>
<dbReference type="GO" id="GO:0061630">
    <property type="term" value="F:ubiquitin protein ligase activity"/>
    <property type="evidence" value="ECO:0007669"/>
    <property type="project" value="UniProtKB-EC"/>
</dbReference>
<dbReference type="Pfam" id="PF13639">
    <property type="entry name" value="zf-RING_2"/>
    <property type="match status" value="1"/>
</dbReference>
<keyword evidence="5 8" id="KW-0863">Zinc-finger</keyword>
<dbReference type="GO" id="GO:0005737">
    <property type="term" value="C:cytoplasm"/>
    <property type="evidence" value="ECO:0007669"/>
    <property type="project" value="TreeGrafter"/>
</dbReference>